<keyword evidence="2" id="KW-0805">Transcription regulation</keyword>
<dbReference type="HOGENOM" id="CLU_039613_4_1_6"/>
<evidence type="ECO:0000259" key="5">
    <source>
        <dbReference type="PROSITE" id="PS50931"/>
    </source>
</evidence>
<dbReference type="STRING" id="630626.EBL_c04060"/>
<dbReference type="eggNOG" id="COG0583">
    <property type="taxonomic scope" value="Bacteria"/>
</dbReference>
<dbReference type="Proteomes" id="UP000001955">
    <property type="component" value="Chromosome"/>
</dbReference>
<gene>
    <name evidence="6" type="ordered locus">EBL_c04060</name>
</gene>
<evidence type="ECO:0000256" key="2">
    <source>
        <dbReference type="ARBA" id="ARBA00023015"/>
    </source>
</evidence>
<dbReference type="SUPFAM" id="SSF46785">
    <property type="entry name" value="Winged helix' DNA-binding domain"/>
    <property type="match status" value="1"/>
</dbReference>
<dbReference type="GO" id="GO:0003700">
    <property type="term" value="F:DNA-binding transcription factor activity"/>
    <property type="evidence" value="ECO:0007669"/>
    <property type="project" value="InterPro"/>
</dbReference>
<evidence type="ECO:0000256" key="4">
    <source>
        <dbReference type="ARBA" id="ARBA00023163"/>
    </source>
</evidence>
<evidence type="ECO:0000256" key="3">
    <source>
        <dbReference type="ARBA" id="ARBA00023125"/>
    </source>
</evidence>
<dbReference type="Gene3D" id="1.10.10.10">
    <property type="entry name" value="Winged helix-like DNA-binding domain superfamily/Winged helix DNA-binding domain"/>
    <property type="match status" value="1"/>
</dbReference>
<protein>
    <submittedName>
        <fullName evidence="6">Putative transcriptional regulator</fullName>
    </submittedName>
</protein>
<keyword evidence="4" id="KW-0804">Transcription</keyword>
<proteinExistence type="inferred from homology"/>
<dbReference type="Pfam" id="PF00126">
    <property type="entry name" value="HTH_1"/>
    <property type="match status" value="1"/>
</dbReference>
<dbReference type="KEGG" id="ebt:EBL_c04060"/>
<dbReference type="Gene3D" id="3.40.190.290">
    <property type="match status" value="1"/>
</dbReference>
<dbReference type="InterPro" id="IPR036388">
    <property type="entry name" value="WH-like_DNA-bd_sf"/>
</dbReference>
<accession>K6W233</accession>
<dbReference type="InterPro" id="IPR036390">
    <property type="entry name" value="WH_DNA-bd_sf"/>
</dbReference>
<dbReference type="AlphaFoldDB" id="I2B4T0"/>
<dbReference type="GO" id="GO:0000976">
    <property type="term" value="F:transcription cis-regulatory region binding"/>
    <property type="evidence" value="ECO:0007669"/>
    <property type="project" value="TreeGrafter"/>
</dbReference>
<dbReference type="SUPFAM" id="SSF53850">
    <property type="entry name" value="Periplasmic binding protein-like II"/>
    <property type="match status" value="1"/>
</dbReference>
<dbReference type="PANTHER" id="PTHR30126">
    <property type="entry name" value="HTH-TYPE TRANSCRIPTIONAL REGULATOR"/>
    <property type="match status" value="1"/>
</dbReference>
<dbReference type="PRINTS" id="PR00039">
    <property type="entry name" value="HTHLYSR"/>
</dbReference>
<comment type="similarity">
    <text evidence="1">Belongs to the LysR transcriptional regulatory family.</text>
</comment>
<dbReference type="PANTHER" id="PTHR30126:SF2">
    <property type="entry name" value="HTH-TYPE TRANSCRIPTIONAL REGULATOR YJIE"/>
    <property type="match status" value="1"/>
</dbReference>
<organism evidence="6 7">
    <name type="scientific">Shimwellia blattae (strain ATCC 29907 / DSM 4481 / JCM 1650 / NBRC 105725 / CDC 9005-74)</name>
    <name type="common">Escherichia blattae</name>
    <dbReference type="NCBI Taxonomy" id="630626"/>
    <lineage>
        <taxon>Bacteria</taxon>
        <taxon>Pseudomonadati</taxon>
        <taxon>Pseudomonadota</taxon>
        <taxon>Gammaproteobacteria</taxon>
        <taxon>Enterobacterales</taxon>
        <taxon>Enterobacteriaceae</taxon>
        <taxon>Shimwellia</taxon>
    </lineage>
</organism>
<dbReference type="InterPro" id="IPR005119">
    <property type="entry name" value="LysR_subst-bd"/>
</dbReference>
<dbReference type="PROSITE" id="PS50931">
    <property type="entry name" value="HTH_LYSR"/>
    <property type="match status" value="1"/>
</dbReference>
<evidence type="ECO:0000256" key="1">
    <source>
        <dbReference type="ARBA" id="ARBA00009437"/>
    </source>
</evidence>
<keyword evidence="3" id="KW-0238">DNA-binding</keyword>
<dbReference type="PATRIC" id="fig|630626.3.peg.402"/>
<accession>I2B4T0</accession>
<feature type="domain" description="HTH lysR-type" evidence="5">
    <location>
        <begin position="1"/>
        <end position="58"/>
    </location>
</feature>
<dbReference type="RefSeq" id="WP_002441994.1">
    <property type="nucleotide sequence ID" value="NC_017910.1"/>
</dbReference>
<evidence type="ECO:0000313" key="7">
    <source>
        <dbReference type="Proteomes" id="UP000001955"/>
    </source>
</evidence>
<keyword evidence="7" id="KW-1185">Reference proteome</keyword>
<sequence length="297" mass="33797">MDSKWLEDFLCLSQFGSFSQAAQARHITQPALSRRIKTLETSLGVPLFDRTTTPITLTRFGEHFEPYARRVLTTLAEACSELEMLSPAMDNTIVMVSLHTLSINVLPDIISYLCRQEQTLHFKVNASVQGVDNHFEALLNRQIDLLVTYDSADAHPAAEIAGQLQSMVWRYERFIPVISSRLYQPQMAVDAPIPWLSYSDYTFVQRIVAPAEARLRKQLCKVFESGLSESIREMVLRDLGLAWLPESSVAEHLASGELMQFCPQTPGLVCDIPITIWSHRKSHRPVLRHCWQLLSRE</sequence>
<dbReference type="FunFam" id="1.10.10.10:FF:000001">
    <property type="entry name" value="LysR family transcriptional regulator"/>
    <property type="match status" value="1"/>
</dbReference>
<dbReference type="OrthoDB" id="6971749at2"/>
<dbReference type="EMBL" id="CP001560">
    <property type="protein sequence ID" value="AFJ45534.1"/>
    <property type="molecule type" value="Genomic_DNA"/>
</dbReference>
<reference evidence="6 7" key="1">
    <citation type="journal article" date="2012" name="J. Bacteriol.">
        <title>Complete genome sequence of the B12-producing Shimwellia blattae strain DSM 4481, isolated from a cockroach.</title>
        <authorList>
            <person name="Brzuszkiewicz E."/>
            <person name="Waschkowitz T."/>
            <person name="Wiezer A."/>
            <person name="Daniel R."/>
        </authorList>
    </citation>
    <scope>NUCLEOTIDE SEQUENCE [LARGE SCALE GENOMIC DNA]</scope>
    <source>
        <strain evidence="7">ATCC 29907 / DSM 4481 / JCM 1650 / NBRC 105725 / CDC 9005-74</strain>
    </source>
</reference>
<evidence type="ECO:0000313" key="6">
    <source>
        <dbReference type="EMBL" id="AFJ45534.1"/>
    </source>
</evidence>
<dbReference type="Pfam" id="PF03466">
    <property type="entry name" value="LysR_substrate"/>
    <property type="match status" value="1"/>
</dbReference>
<dbReference type="InterPro" id="IPR000847">
    <property type="entry name" value="LysR_HTH_N"/>
</dbReference>
<name>I2B4T0_SHIBC</name>